<dbReference type="Gene3D" id="3.40.930.10">
    <property type="entry name" value="Mannitol-specific EII, Chain A"/>
    <property type="match status" value="1"/>
</dbReference>
<dbReference type="Pfam" id="PF05043">
    <property type="entry name" value="Mga"/>
    <property type="match status" value="1"/>
</dbReference>
<proteinExistence type="predicted"/>
<reference evidence="9" key="1">
    <citation type="submission" date="2016-05" db="EMBL/GenBank/DDBJ databases">
        <authorList>
            <person name="Wang W."/>
            <person name="Zhu L."/>
        </authorList>
    </citation>
    <scope>NUCLEOTIDE SEQUENCE [LARGE SCALE GENOMIC DNA]</scope>
    <source>
        <strain evidence="9">W-2</strain>
    </source>
</reference>
<dbReference type="PANTHER" id="PTHR30185">
    <property type="entry name" value="CRYPTIC BETA-GLUCOSIDE BGL OPERON ANTITERMINATOR"/>
    <property type="match status" value="1"/>
</dbReference>
<protein>
    <submittedName>
        <fullName evidence="8">Transcriptional antiterminator BglG</fullName>
    </submittedName>
</protein>
<dbReference type="CDD" id="cd05568">
    <property type="entry name" value="PTS_IIB_bgl_like"/>
    <property type="match status" value="1"/>
</dbReference>
<evidence type="ECO:0000259" key="6">
    <source>
        <dbReference type="PROSITE" id="PS51094"/>
    </source>
</evidence>
<dbReference type="Gene3D" id="1.10.1790.10">
    <property type="entry name" value="PRD domain"/>
    <property type="match status" value="2"/>
</dbReference>
<dbReference type="SUPFAM" id="SSF63520">
    <property type="entry name" value="PTS-regulatory domain, PRD"/>
    <property type="match status" value="2"/>
</dbReference>
<evidence type="ECO:0000256" key="4">
    <source>
        <dbReference type="ARBA" id="ARBA00023159"/>
    </source>
</evidence>
<evidence type="ECO:0000256" key="3">
    <source>
        <dbReference type="ARBA" id="ARBA00023015"/>
    </source>
</evidence>
<dbReference type="Pfam" id="PF00359">
    <property type="entry name" value="PTS_EIIA_2"/>
    <property type="match status" value="1"/>
</dbReference>
<dbReference type="InterPro" id="IPR050661">
    <property type="entry name" value="BglG_antiterminators"/>
</dbReference>
<sequence>MVDCYAEDKVYQILRLGVKKQYYTLDSLAEKFGVSTRTIRNYIKQINKDLKGIAYFKNIRGKGFHLYIEDYAKFEEIFKKISRQAHIMDTPQKRLAFIIQHLMAEDDSNTIDELAFNMNIGRTTLINDLKKAAAVLNPYGLKIIGKQNKGMYLSGEELNLRLFIIENIYDYLYSDYPLDKEIKEIVLQTAQRYAIESASQEMLSKFVTLMLDRLLNEHPLDRLNEKYYKLLETKEFKIAKEIAYLIERTLNIAIPIPEIIFITLPIVGRRTPANTKSMADITITEEIKRLMSFIIEKLDAEMNLKINNQPLLKDLEYHLTFMINRLIFDIRLKNPLLGDIKRKYPVAYKMAEVAGKVIEEKYDISVSEDELGYLALYFGVFIGENENKERHLRKVAVVCGTGRGTARIIVIQLQRVIGNHVSIDLFSDHEITKEILSDYDLVFSTVYIPFPLEQPLIQISEIFDEAYVAKEVEKVAFYRKYNLPNVKLKHSILSALLGEDRFFILDHNKGYWENICVMVDRLYEKGYVDGDFKKRLKEREEKGTTIFDSYIALPHTLNCASENIVLSLGVLDRPLQTVSGKEIKLIFLLGVPQHMKQDSSLLVKIYDEIITIANDRQLINRLALSKSYAEISHLLEHNVRGW</sequence>
<keyword evidence="2" id="KW-0677">Repeat</keyword>
<evidence type="ECO:0000256" key="5">
    <source>
        <dbReference type="ARBA" id="ARBA00023163"/>
    </source>
</evidence>
<dbReference type="PANTHER" id="PTHR30185:SF13">
    <property type="entry name" value="LICABCH OPERON REGULATOR-RELATED"/>
    <property type="match status" value="1"/>
</dbReference>
<dbReference type="GO" id="GO:0008982">
    <property type="term" value="F:protein-N(PI)-phosphohistidine-sugar phosphotransferase activity"/>
    <property type="evidence" value="ECO:0007669"/>
    <property type="project" value="InterPro"/>
</dbReference>
<keyword evidence="5" id="KW-0804">Transcription</keyword>
<keyword evidence="4" id="KW-0010">Activator</keyword>
<dbReference type="PROSITE" id="PS51094">
    <property type="entry name" value="PTS_EIIA_TYPE_2"/>
    <property type="match status" value="1"/>
</dbReference>
<dbReference type="InterPro" id="IPR011608">
    <property type="entry name" value="PRD"/>
</dbReference>
<feature type="domain" description="PTS EIIA type-2" evidence="6">
    <location>
        <begin position="495"/>
        <end position="638"/>
    </location>
</feature>
<dbReference type="Pfam" id="PF08279">
    <property type="entry name" value="HTH_11"/>
    <property type="match status" value="1"/>
</dbReference>
<evidence type="ECO:0000256" key="2">
    <source>
        <dbReference type="ARBA" id="ARBA00022737"/>
    </source>
</evidence>
<dbReference type="EMBL" id="LXMA01000013">
    <property type="protein sequence ID" value="OAT73109.1"/>
    <property type="molecule type" value="Genomic_DNA"/>
</dbReference>
<feature type="domain" description="PRD" evidence="7">
    <location>
        <begin position="278"/>
        <end position="388"/>
    </location>
</feature>
<dbReference type="InterPro" id="IPR036095">
    <property type="entry name" value="PTS_EIIB-like_sf"/>
</dbReference>
<dbReference type="Gene3D" id="1.10.10.10">
    <property type="entry name" value="Winged helix-like DNA-binding domain superfamily/Winged helix DNA-binding domain"/>
    <property type="match status" value="1"/>
</dbReference>
<evidence type="ECO:0000259" key="7">
    <source>
        <dbReference type="PROSITE" id="PS51372"/>
    </source>
</evidence>
<dbReference type="PROSITE" id="PS51372">
    <property type="entry name" value="PRD_2"/>
    <property type="match status" value="2"/>
</dbReference>
<organism evidence="8 9">
    <name type="scientific">Parageobacillus thermoglucosidasius</name>
    <name type="common">Geobacillus thermoglucosidasius</name>
    <dbReference type="NCBI Taxonomy" id="1426"/>
    <lineage>
        <taxon>Bacteria</taxon>
        <taxon>Bacillati</taxon>
        <taxon>Bacillota</taxon>
        <taxon>Bacilli</taxon>
        <taxon>Bacillales</taxon>
        <taxon>Anoxybacillaceae</taxon>
        <taxon>Parageobacillus</taxon>
    </lineage>
</organism>
<accession>A0A1B7KST4</accession>
<name>A0A1B7KST4_PARTM</name>
<dbReference type="InterPro" id="IPR016152">
    <property type="entry name" value="PTrfase/Anion_transptr"/>
</dbReference>
<dbReference type="InterPro" id="IPR036388">
    <property type="entry name" value="WH-like_DNA-bd_sf"/>
</dbReference>
<feature type="domain" description="PRD" evidence="7">
    <location>
        <begin position="170"/>
        <end position="276"/>
    </location>
</feature>
<evidence type="ECO:0000313" key="8">
    <source>
        <dbReference type="EMBL" id="OAT73109.1"/>
    </source>
</evidence>
<comment type="caution">
    <text evidence="8">The sequence shown here is derived from an EMBL/GenBank/DDBJ whole genome shotgun (WGS) entry which is preliminary data.</text>
</comment>
<evidence type="ECO:0000313" key="9">
    <source>
        <dbReference type="Proteomes" id="UP000078290"/>
    </source>
</evidence>
<dbReference type="Proteomes" id="UP000078290">
    <property type="component" value="Unassembled WGS sequence"/>
</dbReference>
<dbReference type="InterPro" id="IPR002178">
    <property type="entry name" value="PTS_EIIA_type-2_dom"/>
</dbReference>
<dbReference type="SUPFAM" id="SSF52794">
    <property type="entry name" value="PTS system IIB component-like"/>
    <property type="match status" value="1"/>
</dbReference>
<dbReference type="Gene3D" id="3.40.50.2300">
    <property type="match status" value="1"/>
</dbReference>
<evidence type="ECO:0000256" key="1">
    <source>
        <dbReference type="ARBA" id="ARBA00022679"/>
    </source>
</evidence>
<dbReference type="InterPro" id="IPR013196">
    <property type="entry name" value="HTH_11"/>
</dbReference>
<keyword evidence="1" id="KW-0808">Transferase</keyword>
<dbReference type="GO" id="GO:0009401">
    <property type="term" value="P:phosphoenolpyruvate-dependent sugar phosphotransferase system"/>
    <property type="evidence" value="ECO:0007669"/>
    <property type="project" value="InterPro"/>
</dbReference>
<dbReference type="InterPro" id="IPR036634">
    <property type="entry name" value="PRD_sf"/>
</dbReference>
<dbReference type="GO" id="GO:0006355">
    <property type="term" value="P:regulation of DNA-templated transcription"/>
    <property type="evidence" value="ECO:0007669"/>
    <property type="project" value="InterPro"/>
</dbReference>
<dbReference type="InterPro" id="IPR007737">
    <property type="entry name" value="Mga_HTH"/>
</dbReference>
<dbReference type="AlphaFoldDB" id="A0A1B7KST4"/>
<gene>
    <name evidence="8" type="ORF">A7K69_18750</name>
</gene>
<dbReference type="SUPFAM" id="SSF55804">
    <property type="entry name" value="Phoshotransferase/anion transport protein"/>
    <property type="match status" value="1"/>
</dbReference>
<dbReference type="Pfam" id="PF00874">
    <property type="entry name" value="PRD"/>
    <property type="match status" value="2"/>
</dbReference>
<keyword evidence="3" id="KW-0805">Transcription regulation</keyword>